<dbReference type="AlphaFoldDB" id="A0A429G416"/>
<name>A0A429G416_9CREN</name>
<keyword evidence="1" id="KW-1133">Transmembrane helix</keyword>
<organism evidence="2 3">
    <name type="scientific">Candidatus Korarchaeum cryptofilum</name>
    <dbReference type="NCBI Taxonomy" id="498846"/>
    <lineage>
        <taxon>Archaea</taxon>
        <taxon>Thermoproteota</taxon>
        <taxon>Candidatus Korarchaeia</taxon>
        <taxon>Candidatus Korarchaeales</taxon>
        <taxon>Candidatus Korarchaeaceae</taxon>
        <taxon>Candidatus Korarchaeum</taxon>
    </lineage>
</organism>
<gene>
    <name evidence="2" type="ORF">D9Q81_05870</name>
</gene>
<evidence type="ECO:0000313" key="3">
    <source>
        <dbReference type="Proteomes" id="UP000278149"/>
    </source>
</evidence>
<keyword evidence="1" id="KW-0472">Membrane</keyword>
<dbReference type="RefSeq" id="WP_125741928.1">
    <property type="nucleotide sequence ID" value="NZ_RCOR01000028.1"/>
</dbReference>
<dbReference type="Proteomes" id="UP000278149">
    <property type="component" value="Unassembled WGS sequence"/>
</dbReference>
<feature type="transmembrane region" description="Helical" evidence="1">
    <location>
        <begin position="25"/>
        <end position="43"/>
    </location>
</feature>
<protein>
    <submittedName>
        <fullName evidence="2">Uncharacterized protein</fullName>
    </submittedName>
</protein>
<dbReference type="EMBL" id="RCOR01000028">
    <property type="protein sequence ID" value="RSN68536.1"/>
    <property type="molecule type" value="Genomic_DNA"/>
</dbReference>
<feature type="transmembrane region" description="Helical" evidence="1">
    <location>
        <begin position="278"/>
        <end position="299"/>
    </location>
</feature>
<reference evidence="2 3" key="1">
    <citation type="submission" date="2018-10" db="EMBL/GenBank/DDBJ databases">
        <title>Co-occurring genomic capacity for anaerobic methane metabolism and dissimilatory sulfite reduction discovered in the Korarchaeota.</title>
        <authorList>
            <person name="Mckay L.J."/>
            <person name="Dlakic M."/>
            <person name="Fields M.W."/>
            <person name="Delmont T.O."/>
            <person name="Eren A.M."/>
            <person name="Jay Z.J."/>
            <person name="Klingelsmith K.B."/>
            <person name="Rusch D.B."/>
            <person name="Inskeep W.P."/>
        </authorList>
    </citation>
    <scope>NUCLEOTIDE SEQUENCE [LARGE SCALE GENOMIC DNA]</scope>
    <source>
        <strain evidence="2 3">WS</strain>
    </source>
</reference>
<keyword evidence="1" id="KW-0812">Transmembrane</keyword>
<comment type="caution">
    <text evidence="2">The sequence shown here is derived from an EMBL/GenBank/DDBJ whole genome shotgun (WGS) entry which is preliminary data.</text>
</comment>
<evidence type="ECO:0000313" key="2">
    <source>
        <dbReference type="EMBL" id="RSN68536.1"/>
    </source>
</evidence>
<sequence>MSLFGGGSRRGRPPGSRAGIDPKTIVAALFLIILVVGAMTYFGSAIGSKTVDFVDLEIHVGSIALPINTYGGILGQDIIGITGFNGFIIKGTVRANRDLPYSGIWVAVRVHIAAFTKYDPAGCGRVFYTGPYFMIPDTPNGYFGILNLAGMRAGETKSFEFAMTAQDVLKWTYYHSFAYQPPPQGIDGWSGRVEVAIIDTGGNEPRKQTVEYEVLQPIKVIQKRDEVVRWEFQYKYGQIQYGQPQCIFRCVGFGADDIEVQSHSIELYPQSVDVKVKLSATFALVSIIVIMIGTMMAIFKIKERRR</sequence>
<accession>A0A429G416</accession>
<evidence type="ECO:0000256" key="1">
    <source>
        <dbReference type="SAM" id="Phobius"/>
    </source>
</evidence>
<proteinExistence type="predicted"/>